<name>A0ABW6QCN0_9ACTN</name>
<keyword evidence="4" id="KW-1185">Reference proteome</keyword>
<gene>
    <name evidence="3" type="ORF">ACFVZC_26755</name>
</gene>
<feature type="chain" id="PRO_5045930551" evidence="2">
    <location>
        <begin position="26"/>
        <end position="295"/>
    </location>
</feature>
<keyword evidence="2" id="KW-0732">Signal</keyword>
<accession>A0ABW6QCN0</accession>
<proteinExistence type="predicted"/>
<evidence type="ECO:0000313" key="4">
    <source>
        <dbReference type="Proteomes" id="UP001601627"/>
    </source>
</evidence>
<sequence length="295" mass="30125">MLRHAAAAVVAVALSITGLVSVAHAADDPSANPQCGNSQILVTVCASDPGDARGSKGGSGSGAKPAADTAGSSSDSGDDCTYTKLVPQPPSENLAVQEGKRRGGKGAAYQVMCPSTGRIGVVWISDGQDAPAAPQIDPEVLAHQAVDSMKLVGPEIANPRADGTYVVGMPMWMWVDQTPTTYGPNSATATAGGVSVTAEAKVTSIRWEMGDGSAAVVCNGPGTKYQPSMGTTPSPNCGHVYEKVAASQDGKFHGTATATWTVNWEVTAGPIDAGSFTEVRQSPFTVSVHEVQVVR</sequence>
<protein>
    <submittedName>
        <fullName evidence="3">ATP/GTP-binding protein</fullName>
    </submittedName>
</protein>
<dbReference type="Proteomes" id="UP001601627">
    <property type="component" value="Unassembled WGS sequence"/>
</dbReference>
<feature type="compositionally biased region" description="Low complexity" evidence="1">
    <location>
        <begin position="62"/>
        <end position="75"/>
    </location>
</feature>
<feature type="signal peptide" evidence="2">
    <location>
        <begin position="1"/>
        <end position="25"/>
    </location>
</feature>
<dbReference type="RefSeq" id="WP_388238479.1">
    <property type="nucleotide sequence ID" value="NZ_JBHVZQ010000029.1"/>
</dbReference>
<dbReference type="EMBL" id="JBHVZQ010000029">
    <property type="protein sequence ID" value="MFF1276980.1"/>
    <property type="molecule type" value="Genomic_DNA"/>
</dbReference>
<evidence type="ECO:0000256" key="1">
    <source>
        <dbReference type="SAM" id="MobiDB-lite"/>
    </source>
</evidence>
<evidence type="ECO:0000313" key="3">
    <source>
        <dbReference type="EMBL" id="MFF1276980.1"/>
    </source>
</evidence>
<reference evidence="3 4" key="1">
    <citation type="submission" date="2024-09" db="EMBL/GenBank/DDBJ databases">
        <title>The Natural Products Discovery Center: Release of the First 8490 Sequenced Strains for Exploring Actinobacteria Biosynthetic Diversity.</title>
        <authorList>
            <person name="Kalkreuter E."/>
            <person name="Kautsar S.A."/>
            <person name="Yang D."/>
            <person name="Bader C.D."/>
            <person name="Teijaro C.N."/>
            <person name="Fluegel L."/>
            <person name="Davis C.M."/>
            <person name="Simpson J.R."/>
            <person name="Lauterbach L."/>
            <person name="Steele A.D."/>
            <person name="Gui C."/>
            <person name="Meng S."/>
            <person name="Li G."/>
            <person name="Viehrig K."/>
            <person name="Ye F."/>
            <person name="Su P."/>
            <person name="Kiefer A.F."/>
            <person name="Nichols A."/>
            <person name="Cepeda A.J."/>
            <person name="Yan W."/>
            <person name="Fan B."/>
            <person name="Jiang Y."/>
            <person name="Adhikari A."/>
            <person name="Zheng C.-J."/>
            <person name="Schuster L."/>
            <person name="Cowan T.M."/>
            <person name="Smanski M.J."/>
            <person name="Chevrette M.G."/>
            <person name="De Carvalho L.P.S."/>
            <person name="Shen B."/>
        </authorList>
    </citation>
    <scope>NUCLEOTIDE SEQUENCE [LARGE SCALE GENOMIC DNA]</scope>
    <source>
        <strain evidence="3 4">NPDC058328</strain>
    </source>
</reference>
<evidence type="ECO:0000256" key="2">
    <source>
        <dbReference type="SAM" id="SignalP"/>
    </source>
</evidence>
<comment type="caution">
    <text evidence="3">The sequence shown here is derived from an EMBL/GenBank/DDBJ whole genome shotgun (WGS) entry which is preliminary data.</text>
</comment>
<feature type="region of interest" description="Disordered" evidence="1">
    <location>
        <begin position="51"/>
        <end position="101"/>
    </location>
</feature>
<organism evidence="3 4">
    <name type="scientific">Streptomyces marokkonensis</name>
    <dbReference type="NCBI Taxonomy" id="324855"/>
    <lineage>
        <taxon>Bacteria</taxon>
        <taxon>Bacillati</taxon>
        <taxon>Actinomycetota</taxon>
        <taxon>Actinomycetes</taxon>
        <taxon>Kitasatosporales</taxon>
        <taxon>Streptomycetaceae</taxon>
        <taxon>Streptomyces</taxon>
    </lineage>
</organism>